<dbReference type="InterPro" id="IPR034660">
    <property type="entry name" value="DinB/YfiT-like"/>
</dbReference>
<comment type="caution">
    <text evidence="1">The sequence shown here is derived from an EMBL/GenBank/DDBJ whole genome shotgun (WGS) entry which is preliminary data.</text>
</comment>
<evidence type="ECO:0000313" key="1">
    <source>
        <dbReference type="EMBL" id="MCL6273982.1"/>
    </source>
</evidence>
<gene>
    <name evidence="1" type="ORF">M3P19_08175</name>
</gene>
<dbReference type="Proteomes" id="UP001203607">
    <property type="component" value="Unassembled WGS sequence"/>
</dbReference>
<proteinExistence type="predicted"/>
<dbReference type="EMBL" id="JAMFMA010000002">
    <property type="protein sequence ID" value="MCL6273982.1"/>
    <property type="molecule type" value="Genomic_DNA"/>
</dbReference>
<accession>A0ABT0PTD6</accession>
<name>A0ABT0PTD6_9FLAO</name>
<evidence type="ECO:0000313" key="2">
    <source>
        <dbReference type="Proteomes" id="UP001203607"/>
    </source>
</evidence>
<sequence length="162" mass="18671">MKTDPNHPPTFLDEEFSRIIGYIAHRDSKSSMVSKVDVAWHLDHMLKVIIATCAILQKSNPEEFKPSYSFIRTMVFVTGYIPRGVAKAPRSVRPSDVIETNGIYDQLATARGCVSELEQLDARAHFKHPYFKNINKNQTKRFLKLHTLHHLKIVRDIIKKQT</sequence>
<organism evidence="1 2">
    <name type="scientific">Flagellimonas spongiicola</name>
    <dbReference type="NCBI Taxonomy" id="2942208"/>
    <lineage>
        <taxon>Bacteria</taxon>
        <taxon>Pseudomonadati</taxon>
        <taxon>Bacteroidota</taxon>
        <taxon>Flavobacteriia</taxon>
        <taxon>Flavobacteriales</taxon>
        <taxon>Flavobacteriaceae</taxon>
        <taxon>Flagellimonas</taxon>
    </lineage>
</organism>
<protein>
    <submittedName>
        <fullName evidence="1">DUF1569 domain-containing protein</fullName>
    </submittedName>
</protein>
<keyword evidence="2" id="KW-1185">Reference proteome</keyword>
<dbReference type="Gene3D" id="1.20.120.450">
    <property type="entry name" value="dinb family like domain"/>
    <property type="match status" value="1"/>
</dbReference>
<dbReference type="RefSeq" id="WP_249657172.1">
    <property type="nucleotide sequence ID" value="NZ_JAMFMA010000002.1"/>
</dbReference>
<reference evidence="1 2" key="1">
    <citation type="submission" date="2022-05" db="EMBL/GenBank/DDBJ databases">
        <authorList>
            <person name="Park J.-S."/>
        </authorList>
    </citation>
    <scope>NUCLEOTIDE SEQUENCE [LARGE SCALE GENOMIC DNA]</scope>
    <source>
        <strain evidence="1 2">2012CJ35-5</strain>
    </source>
</reference>